<dbReference type="Proteomes" id="UP000743370">
    <property type="component" value="Unassembled WGS sequence"/>
</dbReference>
<gene>
    <name evidence="1" type="ORF">HKW66_Vig0248850</name>
</gene>
<dbReference type="AlphaFoldDB" id="A0A8T0JS75"/>
<evidence type="ECO:0000313" key="2">
    <source>
        <dbReference type="Proteomes" id="UP000743370"/>
    </source>
</evidence>
<reference evidence="1 2" key="1">
    <citation type="submission" date="2020-05" db="EMBL/GenBank/DDBJ databases">
        <title>Vigna angularis (adzuki bean) Var. LongXiaoDou No. 4 denovo assembly.</title>
        <authorList>
            <person name="Xiang H."/>
        </authorList>
    </citation>
    <scope>NUCLEOTIDE SEQUENCE [LARGE SCALE GENOMIC DNA]</scope>
    <source>
        <tissue evidence="1">Leaf</tissue>
    </source>
</reference>
<proteinExistence type="predicted"/>
<sequence>MRLPIVNSGVINTYTSERLLNYLQQYLSQLSWRTPATRRSDDARKGVYVKNHAPTVELNDRHGGLATKEGCPSLPMTVWTGHCGRSKGWHGPNLTG</sequence>
<dbReference type="EMBL" id="JABFOF010000009">
    <property type="protein sequence ID" value="KAG2380603.1"/>
    <property type="molecule type" value="Genomic_DNA"/>
</dbReference>
<protein>
    <submittedName>
        <fullName evidence="1">Uncharacterized protein</fullName>
    </submittedName>
</protein>
<comment type="caution">
    <text evidence="1">The sequence shown here is derived from an EMBL/GenBank/DDBJ whole genome shotgun (WGS) entry which is preliminary data.</text>
</comment>
<accession>A0A8T0JS75</accession>
<evidence type="ECO:0000313" key="1">
    <source>
        <dbReference type="EMBL" id="KAG2380603.1"/>
    </source>
</evidence>
<name>A0A8T0JS75_PHAAN</name>
<organism evidence="1 2">
    <name type="scientific">Phaseolus angularis</name>
    <name type="common">Azuki bean</name>
    <name type="synonym">Vigna angularis</name>
    <dbReference type="NCBI Taxonomy" id="3914"/>
    <lineage>
        <taxon>Eukaryota</taxon>
        <taxon>Viridiplantae</taxon>
        <taxon>Streptophyta</taxon>
        <taxon>Embryophyta</taxon>
        <taxon>Tracheophyta</taxon>
        <taxon>Spermatophyta</taxon>
        <taxon>Magnoliopsida</taxon>
        <taxon>eudicotyledons</taxon>
        <taxon>Gunneridae</taxon>
        <taxon>Pentapetalae</taxon>
        <taxon>rosids</taxon>
        <taxon>fabids</taxon>
        <taxon>Fabales</taxon>
        <taxon>Fabaceae</taxon>
        <taxon>Papilionoideae</taxon>
        <taxon>50 kb inversion clade</taxon>
        <taxon>NPAAA clade</taxon>
        <taxon>indigoferoid/millettioid clade</taxon>
        <taxon>Phaseoleae</taxon>
        <taxon>Vigna</taxon>
    </lineage>
</organism>